<dbReference type="PANTHER" id="PTHR16453:SF9">
    <property type="entry name" value="GATOR COMPLEX PROTEIN MIOS"/>
    <property type="match status" value="1"/>
</dbReference>
<feature type="compositionally biased region" description="Polar residues" evidence="2">
    <location>
        <begin position="605"/>
        <end position="625"/>
    </location>
</feature>
<comment type="caution">
    <text evidence="4">The sequence shown here is derived from an EMBL/GenBank/DDBJ whole genome shotgun (WGS) entry which is preliminary data.</text>
</comment>
<proteinExistence type="inferred from homology"/>
<feature type="region of interest" description="Disordered" evidence="2">
    <location>
        <begin position="154"/>
        <end position="177"/>
    </location>
</feature>
<dbReference type="CDD" id="cd16691">
    <property type="entry name" value="mRING-H2-C3H3C2_Mio"/>
    <property type="match status" value="1"/>
</dbReference>
<dbReference type="GO" id="GO:1904263">
    <property type="term" value="P:positive regulation of TORC1 signaling"/>
    <property type="evidence" value="ECO:0007669"/>
    <property type="project" value="TreeGrafter"/>
</dbReference>
<protein>
    <recommendedName>
        <fullName evidence="3">GATOR2 complex protein MIO zinc-ribbon like domain-containing protein</fullName>
    </recommendedName>
</protein>
<evidence type="ECO:0000313" key="5">
    <source>
        <dbReference type="Proteomes" id="UP001164286"/>
    </source>
</evidence>
<organism evidence="4 5">
    <name type="scientific">Dioszegia hungarica</name>
    <dbReference type="NCBI Taxonomy" id="4972"/>
    <lineage>
        <taxon>Eukaryota</taxon>
        <taxon>Fungi</taxon>
        <taxon>Dikarya</taxon>
        <taxon>Basidiomycota</taxon>
        <taxon>Agaricomycotina</taxon>
        <taxon>Tremellomycetes</taxon>
        <taxon>Tremellales</taxon>
        <taxon>Bulleribasidiaceae</taxon>
        <taxon>Dioszegia</taxon>
    </lineage>
</organism>
<dbReference type="InterPro" id="IPR036322">
    <property type="entry name" value="WD40_repeat_dom_sf"/>
</dbReference>
<keyword evidence="5" id="KW-1185">Reference proteome</keyword>
<feature type="compositionally biased region" description="Low complexity" evidence="2">
    <location>
        <begin position="570"/>
        <end position="587"/>
    </location>
</feature>
<dbReference type="RefSeq" id="XP_052945517.1">
    <property type="nucleotide sequence ID" value="XM_053087382.1"/>
</dbReference>
<reference evidence="4" key="1">
    <citation type="journal article" date="2022" name="G3 (Bethesda)">
        <title>High quality genome of the basidiomycete yeast Dioszegia hungarica PDD-24b-2 isolated from cloud water.</title>
        <authorList>
            <person name="Jarrige D."/>
            <person name="Haridas S."/>
            <person name="Bleykasten-Grosshans C."/>
            <person name="Joly M."/>
            <person name="Nadalig T."/>
            <person name="Sancelme M."/>
            <person name="Vuilleumier S."/>
            <person name="Grigoriev I.V."/>
            <person name="Amato P."/>
            <person name="Bringel F."/>
        </authorList>
    </citation>
    <scope>NUCLEOTIDE SEQUENCE</scope>
    <source>
        <strain evidence="4">PDD-24b-2</strain>
    </source>
</reference>
<dbReference type="Pfam" id="PF21720">
    <property type="entry name" value="MIOS_WD40"/>
    <property type="match status" value="1"/>
</dbReference>
<dbReference type="Pfam" id="PF17034">
    <property type="entry name" value="zinc_ribbon_16"/>
    <property type="match status" value="1"/>
</dbReference>
<evidence type="ECO:0000259" key="3">
    <source>
        <dbReference type="Pfam" id="PF17034"/>
    </source>
</evidence>
<feature type="compositionally biased region" description="Polar residues" evidence="2">
    <location>
        <begin position="433"/>
        <end position="448"/>
    </location>
</feature>
<dbReference type="GO" id="GO:0005737">
    <property type="term" value="C:cytoplasm"/>
    <property type="evidence" value="ECO:0007669"/>
    <property type="project" value="TreeGrafter"/>
</dbReference>
<dbReference type="Gene3D" id="2.130.10.10">
    <property type="entry name" value="YVTN repeat-like/Quinoprotein amine dehydrogenase"/>
    <property type="match status" value="2"/>
</dbReference>
<feature type="region of interest" description="Disordered" evidence="2">
    <location>
        <begin position="407"/>
        <end position="448"/>
    </location>
</feature>
<feature type="domain" description="GATOR2 complex protein MIO zinc-ribbon like" evidence="3">
    <location>
        <begin position="919"/>
        <end position="1023"/>
    </location>
</feature>
<dbReference type="EMBL" id="JAKWFO010000005">
    <property type="protein sequence ID" value="KAI9635740.1"/>
    <property type="molecule type" value="Genomic_DNA"/>
</dbReference>
<dbReference type="AlphaFoldDB" id="A0AA38H7E1"/>
<dbReference type="InterPro" id="IPR015943">
    <property type="entry name" value="WD40/YVTN_repeat-like_dom_sf"/>
</dbReference>
<evidence type="ECO:0000256" key="1">
    <source>
        <dbReference type="ARBA" id="ARBA00009713"/>
    </source>
</evidence>
<evidence type="ECO:0000256" key="2">
    <source>
        <dbReference type="SAM" id="MobiDB-lite"/>
    </source>
</evidence>
<feature type="region of interest" description="Disordered" evidence="2">
    <location>
        <begin position="570"/>
        <end position="626"/>
    </location>
</feature>
<gene>
    <name evidence="4" type="ORF">MKK02DRAFT_27695</name>
</gene>
<accession>A0AA38H7E1</accession>
<name>A0AA38H7E1_9TREE</name>
<feature type="compositionally biased region" description="Basic and acidic residues" evidence="2">
    <location>
        <begin position="160"/>
        <end position="172"/>
    </location>
</feature>
<dbReference type="InterPro" id="IPR037593">
    <property type="entry name" value="MIOS/Sea4"/>
</dbReference>
<dbReference type="SUPFAM" id="SSF50978">
    <property type="entry name" value="WD40 repeat-like"/>
    <property type="match status" value="1"/>
</dbReference>
<feature type="compositionally biased region" description="Basic and acidic residues" evidence="2">
    <location>
        <begin position="590"/>
        <end position="600"/>
    </location>
</feature>
<sequence>MTTEARRIALASPLQHGKPRFAVGGQGQVASGDVKLYEWVRERQEMRMIGLQTDLGQIRAMAWSPHSTYPSIIATGLVTGRTTLHSLSSSTLVPSPNHPSGPLATLNIKHNRPVTSLAFSPLDPNYIAAGLERHRSDHSLLVWDVADAIASSSSGVPADGDSRWARPGDRIDVTNAHPTSRISEPRHLQAYCASELVNACAFLPSSYSLLASTNNRQIRLFDLRSSHSSAPARDAAAAGAGAVLQFQTRAVYGLTPHLSRTERFASFEVGQGQGPSVVRIWDTRMAGEMLSFDVPEAVVGLEWRGDSLGVGSRDGGVSLWDVTEGRGRMDDRDWMAIGGMRNVVKPRQHLQSFAFASTGTSSDVLFVGKDGIINIAPISDTPAIATSPQGDLALSVTSSDTRILTPSAMTLSGSTPAAHRPGPLPTARPNRAFPSSSSNTLLPHQTSDAQLPLTAAAGPSRRRLPHEIPEFVDAESEVEEVVEGFGRWRAISGEDVGVVMRRRAEAGYGLADVRRNAGIAARYPGAEHLEGLWETVGHLTDYMSPESASPSDLTHQGIWGIWTGQLALPTAAQSSSTSGRARSTAPSGSKTREPIRENSRAWESLKSQAQPSQNLTPSVGASTVSRAPVPTDEHIAAVANLYQAKGGSGGRAGKGKQALPSGERTACRRVILALCEQEPYAPRGEGDQRTRQAAWAYFANEEEEAVRILLESSDTQHRLIGATLATSLIRSGSNRKPNREEWISVIEGMDDPYIRAVLRRVGGDSWETVLREGGKEGLDLVDRVIIAVNNLNDNDLSEFLYSLYSSIMDPSSPSSLPSAIPLLGLTNHLVPVLQSYLDIHADIQTTSLLAAIIPTKHLTPAQRTMVERWTEGYRDLLDGWRMFAVRVDFDVRRQEKARELGGGMQMGDMVKGNCPVCNHVLSRQELDHSQRKVALKGTTTWPNERTYTCTFCGNALPRCVICLTHVEPKFKAGQDTIDTAYVACQTCRHGGHAGHILPWFEGGLDGQLGHAVCPVVGCECECANL</sequence>
<evidence type="ECO:0000313" key="4">
    <source>
        <dbReference type="EMBL" id="KAI9635740.1"/>
    </source>
</evidence>
<dbReference type="SMART" id="SM00320">
    <property type="entry name" value="WD40"/>
    <property type="match status" value="4"/>
</dbReference>
<dbReference type="Proteomes" id="UP001164286">
    <property type="component" value="Unassembled WGS sequence"/>
</dbReference>
<dbReference type="InterPro" id="IPR001680">
    <property type="entry name" value="WD40_rpt"/>
</dbReference>
<dbReference type="PANTHER" id="PTHR16453">
    <property type="entry name" value="WD40 DOMAIN-CONTAINING PROTEIN MIO FAMILY MEMBER"/>
    <property type="match status" value="1"/>
</dbReference>
<dbReference type="GeneID" id="77726583"/>
<comment type="similarity">
    <text evidence="1">Belongs to the WD repeat mio family.</text>
</comment>
<dbReference type="InterPro" id="IPR031488">
    <property type="entry name" value="Zn_ribbon_mio"/>
</dbReference>